<protein>
    <submittedName>
        <fullName evidence="2">Zinc finger-containing</fullName>
    </submittedName>
</protein>
<feature type="compositionally biased region" description="Basic residues" evidence="1">
    <location>
        <begin position="274"/>
        <end position="283"/>
    </location>
</feature>
<feature type="region of interest" description="Disordered" evidence="1">
    <location>
        <begin position="357"/>
        <end position="378"/>
    </location>
</feature>
<name>A0AAV8A7P1_9EUKA</name>
<evidence type="ECO:0000256" key="1">
    <source>
        <dbReference type="SAM" id="MobiDB-lite"/>
    </source>
</evidence>
<dbReference type="Proteomes" id="UP001146793">
    <property type="component" value="Unassembled WGS sequence"/>
</dbReference>
<feature type="region of interest" description="Disordered" evidence="1">
    <location>
        <begin position="396"/>
        <end position="437"/>
    </location>
</feature>
<feature type="compositionally biased region" description="Basic residues" evidence="1">
    <location>
        <begin position="307"/>
        <end position="332"/>
    </location>
</feature>
<feature type="region of interest" description="Disordered" evidence="1">
    <location>
        <begin position="456"/>
        <end position="479"/>
    </location>
</feature>
<feature type="compositionally biased region" description="Basic and acidic residues" evidence="1">
    <location>
        <begin position="153"/>
        <end position="163"/>
    </location>
</feature>
<gene>
    <name evidence="2" type="ORF">M0812_05584</name>
</gene>
<comment type="caution">
    <text evidence="2">The sequence shown here is derived from an EMBL/GenBank/DDBJ whole genome shotgun (WGS) entry which is preliminary data.</text>
</comment>
<proteinExistence type="predicted"/>
<feature type="compositionally biased region" description="Low complexity" evidence="1">
    <location>
        <begin position="363"/>
        <end position="378"/>
    </location>
</feature>
<evidence type="ECO:0000313" key="2">
    <source>
        <dbReference type="EMBL" id="KAJ3449436.1"/>
    </source>
</evidence>
<feature type="compositionally biased region" description="Basic residues" evidence="1">
    <location>
        <begin position="412"/>
        <end position="424"/>
    </location>
</feature>
<feature type="compositionally biased region" description="Basic and acidic residues" evidence="1">
    <location>
        <begin position="178"/>
        <end position="216"/>
    </location>
</feature>
<dbReference type="EMBL" id="JANTQA010000012">
    <property type="protein sequence ID" value="KAJ3449436.1"/>
    <property type="molecule type" value="Genomic_DNA"/>
</dbReference>
<feature type="compositionally biased region" description="Basic residues" evidence="1">
    <location>
        <begin position="164"/>
        <end position="177"/>
    </location>
</feature>
<organism evidence="2 3">
    <name type="scientific">Anaeramoeba flamelloides</name>
    <dbReference type="NCBI Taxonomy" id="1746091"/>
    <lineage>
        <taxon>Eukaryota</taxon>
        <taxon>Metamonada</taxon>
        <taxon>Anaeramoebidae</taxon>
        <taxon>Anaeramoeba</taxon>
    </lineage>
</organism>
<sequence length="542" mass="63564">MSYFTFSSDLQKFNQSRIIKEFNGVTSFSERLIILQKLRPTSIVGLKPKYLEKRFLKKESKNKIKGPIKIKRDCITDLVLLTKKPKKSIERGLATFFKKYFSFGNISHYSREWLVFGTNTKNSQNSNLEIIPPALSTTIINKLNFQKVNCGKGSEKKPKEKNLKIKKTKPKIRVSIRNKNEKKTKEKDNTNEQENEKEKEKEEKCNPRSLTKDFRVKIKKRKKKKKSKSIQTDRKRIPKKVRSDHTKNKSYKSTKRRSNKSKHHSRKKDEIKYQNKRKNRHTHSNSNSNSNFHLRLNKTKQNNNSHHNAKKDKKKKYNSKKKLKSKNKKQKRLNFSGLLHNGLHYSKYNNDQEMISGNETVSEESSSLSTNSSNPSYSSYSSYSSYLSYSSYSSNFSESSSSESNSDELKSSKKKTRKRKKKLITKPSSNKIKKKKFKKNIIKKKKKKFRIIIPSKTINRKHLKKDPQQSPKNNEKPFQPQLQSQEVNFQNPEEHWNWPTSANVNPQFSLPNFEPETFIAQEDVFVSLFPEQNDSDLVIGFN</sequence>
<evidence type="ECO:0000313" key="3">
    <source>
        <dbReference type="Proteomes" id="UP001146793"/>
    </source>
</evidence>
<feature type="compositionally biased region" description="Basic residues" evidence="1">
    <location>
        <begin position="248"/>
        <end position="266"/>
    </location>
</feature>
<feature type="compositionally biased region" description="Basic residues" evidence="1">
    <location>
        <begin position="217"/>
        <end position="228"/>
    </location>
</feature>
<reference evidence="2" key="1">
    <citation type="submission" date="2022-08" db="EMBL/GenBank/DDBJ databases">
        <title>Novel sulphate-reducing endosymbionts in the free-living metamonad Anaeramoeba.</title>
        <authorList>
            <person name="Jerlstrom-Hultqvist J."/>
            <person name="Cepicka I."/>
            <person name="Gallot-Lavallee L."/>
            <person name="Salas-Leiva D."/>
            <person name="Curtis B.A."/>
            <person name="Zahonova K."/>
            <person name="Pipaliya S."/>
            <person name="Dacks J."/>
            <person name="Roger A.J."/>
        </authorList>
    </citation>
    <scope>NUCLEOTIDE SEQUENCE</scope>
    <source>
        <strain evidence="2">Busselton2</strain>
    </source>
</reference>
<feature type="compositionally biased region" description="Basic and acidic residues" evidence="1">
    <location>
        <begin position="231"/>
        <end position="247"/>
    </location>
</feature>
<feature type="region of interest" description="Disordered" evidence="1">
    <location>
        <begin position="150"/>
        <end position="337"/>
    </location>
</feature>
<accession>A0AAV8A7P1</accession>
<dbReference type="AlphaFoldDB" id="A0AAV8A7P1"/>